<comment type="catalytic activity">
    <reaction evidence="9 11 12">
        <text>2-[(2R,5Z)-2-carboxy-4-methylthiazol-5(2H)-ylidene]ethyl phosphate + 4-amino-2-methyl-5-(diphosphooxymethyl)pyrimidine + 2 H(+) = thiamine phosphate + CO2 + diphosphate</text>
        <dbReference type="Rhea" id="RHEA:47844"/>
        <dbReference type="ChEBI" id="CHEBI:15378"/>
        <dbReference type="ChEBI" id="CHEBI:16526"/>
        <dbReference type="ChEBI" id="CHEBI:33019"/>
        <dbReference type="ChEBI" id="CHEBI:37575"/>
        <dbReference type="ChEBI" id="CHEBI:57841"/>
        <dbReference type="ChEBI" id="CHEBI:62899"/>
        <dbReference type="EC" id="2.5.1.3"/>
    </reaction>
</comment>
<reference evidence="15" key="2">
    <citation type="submission" date="2023-01" db="EMBL/GenBank/DDBJ databases">
        <authorList>
            <person name="Sun Q."/>
            <person name="Evtushenko L."/>
        </authorList>
    </citation>
    <scope>NUCLEOTIDE SEQUENCE</scope>
    <source>
        <strain evidence="15">VKM Ac-1958</strain>
    </source>
</reference>
<dbReference type="AlphaFoldDB" id="A0A9W6HUC8"/>
<evidence type="ECO:0000313" key="16">
    <source>
        <dbReference type="Proteomes" id="UP001142325"/>
    </source>
</evidence>
<comment type="cofactor">
    <cofactor evidence="11">
        <name>Mg(2+)</name>
        <dbReference type="ChEBI" id="CHEBI:18420"/>
    </cofactor>
    <text evidence="11">Binds 1 Mg(2+) ion per subunit.</text>
</comment>
<dbReference type="InterPro" id="IPR034291">
    <property type="entry name" value="TMP_synthase"/>
</dbReference>
<evidence type="ECO:0000256" key="8">
    <source>
        <dbReference type="ARBA" id="ARBA00047851"/>
    </source>
</evidence>
<dbReference type="GO" id="GO:0009228">
    <property type="term" value="P:thiamine biosynthetic process"/>
    <property type="evidence" value="ECO:0007669"/>
    <property type="project" value="UniProtKB-KW"/>
</dbReference>
<keyword evidence="4 11" id="KW-0479">Metal-binding</keyword>
<evidence type="ECO:0000256" key="9">
    <source>
        <dbReference type="ARBA" id="ARBA00047883"/>
    </source>
</evidence>
<name>A0A9W6HUC8_9MICO</name>
<keyword evidence="3 11" id="KW-0808">Transferase</keyword>
<keyword evidence="6 11" id="KW-0784">Thiamine biosynthesis</keyword>
<evidence type="ECO:0000256" key="3">
    <source>
        <dbReference type="ARBA" id="ARBA00022679"/>
    </source>
</evidence>
<accession>A0A9W6HUC8</accession>
<dbReference type="NCBIfam" id="TIGR00693">
    <property type="entry name" value="thiE"/>
    <property type="match status" value="1"/>
</dbReference>
<feature type="binding site" evidence="11">
    <location>
        <position position="192"/>
    </location>
    <ligand>
        <name>4-amino-2-methyl-5-(diphosphooxymethyl)pyrimidine</name>
        <dbReference type="ChEBI" id="CHEBI:57841"/>
    </ligand>
</feature>
<evidence type="ECO:0000256" key="2">
    <source>
        <dbReference type="ARBA" id="ARBA00005165"/>
    </source>
</evidence>
<dbReference type="HAMAP" id="MF_00097">
    <property type="entry name" value="TMP_synthase"/>
    <property type="match status" value="1"/>
</dbReference>
<comment type="catalytic activity">
    <reaction evidence="8 11 12">
        <text>2-(2-carboxy-4-methylthiazol-5-yl)ethyl phosphate + 4-amino-2-methyl-5-(diphosphooxymethyl)pyrimidine + 2 H(+) = thiamine phosphate + CO2 + diphosphate</text>
        <dbReference type="Rhea" id="RHEA:47848"/>
        <dbReference type="ChEBI" id="CHEBI:15378"/>
        <dbReference type="ChEBI" id="CHEBI:16526"/>
        <dbReference type="ChEBI" id="CHEBI:33019"/>
        <dbReference type="ChEBI" id="CHEBI:37575"/>
        <dbReference type="ChEBI" id="CHEBI:57841"/>
        <dbReference type="ChEBI" id="CHEBI:62890"/>
        <dbReference type="EC" id="2.5.1.3"/>
    </reaction>
</comment>
<dbReference type="CDD" id="cd00564">
    <property type="entry name" value="TMP_TenI"/>
    <property type="match status" value="1"/>
</dbReference>
<dbReference type="InterPro" id="IPR036206">
    <property type="entry name" value="ThiamineP_synth_sf"/>
</dbReference>
<feature type="binding site" evidence="11">
    <location>
        <position position="220"/>
    </location>
    <ligand>
        <name>2-[(2R,5Z)-2-carboxy-4-methylthiazol-5(2H)-ylidene]ethyl phosphate</name>
        <dbReference type="ChEBI" id="CHEBI:62899"/>
    </ligand>
</feature>
<gene>
    <name evidence="11" type="primary">thiE</name>
    <name evidence="15" type="ORF">GCM10017596_28160</name>
</gene>
<feature type="domain" description="Thiamine phosphate synthase/TenI" evidence="14">
    <location>
        <begin position="62"/>
        <end position="244"/>
    </location>
</feature>
<comment type="catalytic activity">
    <reaction evidence="7 11 12">
        <text>4-methyl-5-(2-phosphooxyethyl)-thiazole + 4-amino-2-methyl-5-(diphosphooxymethyl)pyrimidine + H(+) = thiamine phosphate + diphosphate</text>
        <dbReference type="Rhea" id="RHEA:22328"/>
        <dbReference type="ChEBI" id="CHEBI:15378"/>
        <dbReference type="ChEBI" id="CHEBI:33019"/>
        <dbReference type="ChEBI" id="CHEBI:37575"/>
        <dbReference type="ChEBI" id="CHEBI:57841"/>
        <dbReference type="ChEBI" id="CHEBI:58296"/>
        <dbReference type="EC" id="2.5.1.3"/>
    </reaction>
</comment>
<keyword evidence="5 11" id="KW-0460">Magnesium</keyword>
<feature type="binding site" evidence="11">
    <location>
        <begin position="189"/>
        <end position="191"/>
    </location>
    <ligand>
        <name>2-[(2R,5Z)-2-carboxy-4-methylthiazol-5(2H)-ylidene]ethyl phosphate</name>
        <dbReference type="ChEBI" id="CHEBI:62899"/>
    </ligand>
</feature>
<reference evidence="15" key="1">
    <citation type="journal article" date="2014" name="Int. J. Syst. Evol. Microbiol.">
        <title>Complete genome sequence of Corynebacterium casei LMG S-19264T (=DSM 44701T), isolated from a smear-ripened cheese.</title>
        <authorList>
            <consortium name="US DOE Joint Genome Institute (JGI-PGF)"/>
            <person name="Walter F."/>
            <person name="Albersmeier A."/>
            <person name="Kalinowski J."/>
            <person name="Ruckert C."/>
        </authorList>
    </citation>
    <scope>NUCLEOTIDE SEQUENCE</scope>
    <source>
        <strain evidence="15">VKM Ac-1958</strain>
    </source>
</reference>
<proteinExistence type="inferred from homology"/>
<evidence type="ECO:0000256" key="13">
    <source>
        <dbReference type="RuleBase" id="RU004253"/>
    </source>
</evidence>
<organism evidence="15 16">
    <name type="scientific">Microbacterium keratanolyticum</name>
    <dbReference type="NCBI Taxonomy" id="67574"/>
    <lineage>
        <taxon>Bacteria</taxon>
        <taxon>Bacillati</taxon>
        <taxon>Actinomycetota</taxon>
        <taxon>Actinomycetes</taxon>
        <taxon>Micrococcales</taxon>
        <taxon>Microbacteriaceae</taxon>
        <taxon>Microbacterium</taxon>
    </lineage>
</organism>
<dbReference type="EC" id="2.5.1.3" evidence="11"/>
<evidence type="ECO:0000313" key="15">
    <source>
        <dbReference type="EMBL" id="GLK03101.1"/>
    </source>
</evidence>
<feature type="binding site" evidence="11">
    <location>
        <position position="162"/>
    </location>
    <ligand>
        <name>4-amino-2-methyl-5-(diphosphooxymethyl)pyrimidine</name>
        <dbReference type="ChEBI" id="CHEBI:57841"/>
    </ligand>
</feature>
<evidence type="ECO:0000256" key="5">
    <source>
        <dbReference type="ARBA" id="ARBA00022842"/>
    </source>
</evidence>
<evidence type="ECO:0000256" key="12">
    <source>
        <dbReference type="RuleBase" id="RU003826"/>
    </source>
</evidence>
<protein>
    <recommendedName>
        <fullName evidence="11">Thiamine-phosphate synthase</fullName>
        <shortName evidence="11">TP synthase</shortName>
        <shortName evidence="11">TPS</shortName>
        <ecNumber evidence="11">2.5.1.3</ecNumber>
    </recommendedName>
    <alternativeName>
        <fullName evidence="11">Thiamine-phosphate pyrophosphorylase</fullName>
        <shortName evidence="11">TMP pyrophosphorylase</shortName>
        <shortName evidence="11">TMP-PPase</shortName>
    </alternativeName>
</protein>
<evidence type="ECO:0000259" key="14">
    <source>
        <dbReference type="Pfam" id="PF02581"/>
    </source>
</evidence>
<sequence length="262" mass="27773">MRALSYDGMIRFRFSGRHVALSALSWAPADPSTLGRMPASSFAPTASGVRAHRRALLDDARLYVCTTARTETGDLESFLDAAYAGGVDIIQLRDKGLEARAEIEALQVLARVARRHGKLFAVNDRADVAALVGADVFHVGQGDLTTTQARTLLGPDVIIGRSTHSAAQAAEADADADLDYFCTGPVWETPTKPGRSAVGLDPLRTVSNLKTTKPWFAIGGIAPGPRLREVTDAGASRVVVVRAVTEADDPAAAAQALRTQLD</sequence>
<dbReference type="InterPro" id="IPR022998">
    <property type="entry name" value="ThiamineP_synth_TenI"/>
</dbReference>
<comment type="caution">
    <text evidence="15">The sequence shown here is derived from an EMBL/GenBank/DDBJ whole genome shotgun (WGS) entry which is preliminary data.</text>
</comment>
<feature type="binding site" evidence="11">
    <location>
        <position position="123"/>
    </location>
    <ligand>
        <name>4-amino-2-methyl-5-(diphosphooxymethyl)pyrimidine</name>
        <dbReference type="ChEBI" id="CHEBI:57841"/>
    </ligand>
</feature>
<dbReference type="Gene3D" id="3.20.20.70">
    <property type="entry name" value="Aldolase class I"/>
    <property type="match status" value="1"/>
</dbReference>
<evidence type="ECO:0000256" key="6">
    <source>
        <dbReference type="ARBA" id="ARBA00022977"/>
    </source>
</evidence>
<dbReference type="Proteomes" id="UP001142325">
    <property type="component" value="Unassembled WGS sequence"/>
</dbReference>
<evidence type="ECO:0000256" key="1">
    <source>
        <dbReference type="ARBA" id="ARBA00003814"/>
    </source>
</evidence>
<feature type="binding site" evidence="11">
    <location>
        <begin position="91"/>
        <end position="95"/>
    </location>
    <ligand>
        <name>4-amino-2-methyl-5-(diphosphooxymethyl)pyrimidine</name>
        <dbReference type="ChEBI" id="CHEBI:57841"/>
    </ligand>
</feature>
<dbReference type="GO" id="GO:0004789">
    <property type="term" value="F:thiamine-phosphate diphosphorylase activity"/>
    <property type="evidence" value="ECO:0007669"/>
    <property type="project" value="UniProtKB-UniRule"/>
</dbReference>
<feature type="binding site" evidence="11">
    <location>
        <position position="124"/>
    </location>
    <ligand>
        <name>Mg(2+)</name>
        <dbReference type="ChEBI" id="CHEBI:18420"/>
    </ligand>
</feature>
<evidence type="ECO:0000256" key="10">
    <source>
        <dbReference type="ARBA" id="ARBA00061123"/>
    </source>
</evidence>
<dbReference type="EMBL" id="BSET01000002">
    <property type="protein sequence ID" value="GLK03101.1"/>
    <property type="molecule type" value="Genomic_DNA"/>
</dbReference>
<dbReference type="InterPro" id="IPR013785">
    <property type="entry name" value="Aldolase_TIM"/>
</dbReference>
<comment type="caution">
    <text evidence="11">Lacks conserved residue(s) required for the propagation of feature annotation.</text>
</comment>
<comment type="function">
    <text evidence="1 11">Condenses 4-methyl-5-(beta-hydroxyethyl)thiazole monophosphate (THZ-P) and 2-methyl-4-amino-5-hydroxymethyl pyrimidine pyrophosphate (HMP-PP) to form thiamine monophosphate (TMP).</text>
</comment>
<comment type="pathway">
    <text evidence="2 11 13">Cofactor biosynthesis; thiamine diphosphate biosynthesis; thiamine phosphate from 4-amino-2-methyl-5-diphosphomethylpyrimidine and 4-methyl-5-(2-phosphoethyl)-thiazole: step 1/1.</text>
</comment>
<dbReference type="GO" id="GO:0005737">
    <property type="term" value="C:cytoplasm"/>
    <property type="evidence" value="ECO:0007669"/>
    <property type="project" value="TreeGrafter"/>
</dbReference>
<evidence type="ECO:0000256" key="7">
    <source>
        <dbReference type="ARBA" id="ARBA00047334"/>
    </source>
</evidence>
<evidence type="ECO:0000256" key="4">
    <source>
        <dbReference type="ARBA" id="ARBA00022723"/>
    </source>
</evidence>
<dbReference type="GO" id="GO:0009229">
    <property type="term" value="P:thiamine diphosphate biosynthetic process"/>
    <property type="evidence" value="ECO:0007669"/>
    <property type="project" value="UniProtKB-UniRule"/>
</dbReference>
<feature type="binding site" evidence="11">
    <location>
        <position position="143"/>
    </location>
    <ligand>
        <name>Mg(2+)</name>
        <dbReference type="ChEBI" id="CHEBI:18420"/>
    </ligand>
</feature>
<comment type="similarity">
    <text evidence="10 11 12">Belongs to the thiamine-phosphate synthase family.</text>
</comment>
<evidence type="ECO:0000256" key="11">
    <source>
        <dbReference type="HAMAP-Rule" id="MF_00097"/>
    </source>
</evidence>
<dbReference type="GO" id="GO:0000287">
    <property type="term" value="F:magnesium ion binding"/>
    <property type="evidence" value="ECO:0007669"/>
    <property type="project" value="UniProtKB-UniRule"/>
</dbReference>
<dbReference type="FunFam" id="3.20.20.70:FF:000178">
    <property type="entry name" value="Thiamine-phosphate synthase"/>
    <property type="match status" value="1"/>
</dbReference>
<dbReference type="PANTHER" id="PTHR20857">
    <property type="entry name" value="THIAMINE-PHOSPHATE PYROPHOSPHORYLASE"/>
    <property type="match status" value="1"/>
</dbReference>
<dbReference type="PANTHER" id="PTHR20857:SF15">
    <property type="entry name" value="THIAMINE-PHOSPHATE SYNTHASE"/>
    <property type="match status" value="1"/>
</dbReference>
<keyword evidence="16" id="KW-1185">Reference proteome</keyword>
<dbReference type="Pfam" id="PF02581">
    <property type="entry name" value="TMP-TENI"/>
    <property type="match status" value="1"/>
</dbReference>
<dbReference type="SUPFAM" id="SSF51391">
    <property type="entry name" value="Thiamin phosphate synthase"/>
    <property type="match status" value="1"/>
</dbReference>